<dbReference type="GO" id="GO:0004519">
    <property type="term" value="F:endonuclease activity"/>
    <property type="evidence" value="ECO:0007669"/>
    <property type="project" value="UniProtKB-KW"/>
</dbReference>
<keyword evidence="3" id="KW-0255">Endonuclease</keyword>
<evidence type="ECO:0000313" key="4">
    <source>
        <dbReference type="Proteomes" id="UP000291469"/>
    </source>
</evidence>
<dbReference type="AlphaFoldDB" id="A0A411YJ69"/>
<feature type="region of interest" description="Disordered" evidence="1">
    <location>
        <begin position="1"/>
        <end position="31"/>
    </location>
</feature>
<keyword evidence="3" id="KW-0378">Hydrolase</keyword>
<dbReference type="KEGG" id="erz:ER308_17385"/>
<dbReference type="SMART" id="SM00507">
    <property type="entry name" value="HNHc"/>
    <property type="match status" value="1"/>
</dbReference>
<feature type="region of interest" description="Disordered" evidence="1">
    <location>
        <begin position="502"/>
        <end position="558"/>
    </location>
</feature>
<dbReference type="OrthoDB" id="5241234at2"/>
<dbReference type="CDD" id="cd00085">
    <property type="entry name" value="HNHc"/>
    <property type="match status" value="1"/>
</dbReference>
<accession>A0A411YJ69</accession>
<dbReference type="InterPro" id="IPR003615">
    <property type="entry name" value="HNH_nuc"/>
</dbReference>
<sequence>MSNRYSLHQAPPASREDGRDGGGPVETTAGTPGDLAALEAALEQAEAALARAVIAAGRLAGSGVCEQQEGLPLERFVSLAVRWSGRDARALVGIGEVLGDIPVLAGLVEQGQVSYSQARAVAGGLGRLGRAARATVDKRIGATIAARGGVDGYDPDGLVDAVADAVADCREQRAATRQDQRARASNYLQLQPGLDGRVQLFGDCDALAGAVIINALDAAAGTPTNDDGDHAHHHDDDRDDDDAGAGAGAGLPEGVAPTRRGRAYADALTTIASHYLAGASDTERAAAATPNHPNGAGTTNHPNGADPAGGSGTGTGTDDAGGAGAGGSAAGAAGGSAAGASSAGPAGAGAGRRARPLVIAHVQLSQLFGLADGRIELNTRGGYPRVSAATIEALAASGDVRAVVFDGARPLAVTDKIAADHIPAATRTSVRARDRGCRLPGSRDPIGHTDLHHLTARAAGGDHHPDNLVALSRRWHTRVHHHHWHLTLDPDSGQLTIRRGDRQWHSLPPGTPLEPAPAPPEPEPPPDPPDPPQDNPEDNHEPDQHDPPDPDHHDPPPF</sequence>
<organism evidence="3 4">
    <name type="scientific">Egibacter rhizosphaerae</name>
    <dbReference type="NCBI Taxonomy" id="1670831"/>
    <lineage>
        <taxon>Bacteria</taxon>
        <taxon>Bacillati</taxon>
        <taxon>Actinomycetota</taxon>
        <taxon>Nitriliruptoria</taxon>
        <taxon>Egibacterales</taxon>
        <taxon>Egibacteraceae</taxon>
        <taxon>Egibacter</taxon>
    </lineage>
</organism>
<dbReference type="EMBL" id="CP036402">
    <property type="protein sequence ID" value="QBI21169.1"/>
    <property type="molecule type" value="Genomic_DNA"/>
</dbReference>
<feature type="domain" description="HNH nuclease" evidence="2">
    <location>
        <begin position="425"/>
        <end position="477"/>
    </location>
</feature>
<feature type="compositionally biased region" description="Basic and acidic residues" evidence="1">
    <location>
        <begin position="227"/>
        <end position="236"/>
    </location>
</feature>
<reference evidence="3 4" key="1">
    <citation type="submission" date="2019-01" db="EMBL/GenBank/DDBJ databases">
        <title>Egibacter rhizosphaerae EGI 80759T.</title>
        <authorList>
            <person name="Chen D.-D."/>
            <person name="Tian Y."/>
            <person name="Jiao J.-Y."/>
            <person name="Zhang X.-T."/>
            <person name="Zhang Y.-G."/>
            <person name="Zhang Y."/>
            <person name="Xiao M."/>
            <person name="Shu W.-S."/>
            <person name="Li W.-J."/>
        </authorList>
    </citation>
    <scope>NUCLEOTIDE SEQUENCE [LARGE SCALE GENOMIC DNA]</scope>
    <source>
        <strain evidence="3 4">EGI 80759</strain>
    </source>
</reference>
<feature type="region of interest" description="Disordered" evidence="1">
    <location>
        <begin position="223"/>
        <end position="258"/>
    </location>
</feature>
<name>A0A411YJ69_9ACTN</name>
<gene>
    <name evidence="3" type="ORF">ER308_17385</name>
</gene>
<dbReference type="Proteomes" id="UP000291469">
    <property type="component" value="Chromosome"/>
</dbReference>
<evidence type="ECO:0000259" key="2">
    <source>
        <dbReference type="SMART" id="SM00507"/>
    </source>
</evidence>
<feature type="compositionally biased region" description="Basic and acidic residues" evidence="1">
    <location>
        <begin position="537"/>
        <end position="558"/>
    </location>
</feature>
<evidence type="ECO:0000256" key="1">
    <source>
        <dbReference type="SAM" id="MobiDB-lite"/>
    </source>
</evidence>
<feature type="compositionally biased region" description="Pro residues" evidence="1">
    <location>
        <begin position="509"/>
        <end position="534"/>
    </location>
</feature>
<keyword evidence="4" id="KW-1185">Reference proteome</keyword>
<proteinExistence type="predicted"/>
<evidence type="ECO:0000313" key="3">
    <source>
        <dbReference type="EMBL" id="QBI21169.1"/>
    </source>
</evidence>
<feature type="compositionally biased region" description="Gly residues" evidence="1">
    <location>
        <begin position="307"/>
        <end position="337"/>
    </location>
</feature>
<protein>
    <submittedName>
        <fullName evidence="3">HNH endonuclease</fullName>
    </submittedName>
</protein>
<keyword evidence="3" id="KW-0540">Nuclease</keyword>
<feature type="region of interest" description="Disordered" evidence="1">
    <location>
        <begin position="282"/>
        <end position="350"/>
    </location>
</feature>
<dbReference type="RefSeq" id="WP_131156162.1">
    <property type="nucleotide sequence ID" value="NZ_CP036402.1"/>
</dbReference>